<comment type="catalytic activity">
    <reaction evidence="11">
        <text>fumarate(in) + succinate(out) = fumarate(out) + succinate(in)</text>
        <dbReference type="Rhea" id="RHEA:29323"/>
        <dbReference type="ChEBI" id="CHEBI:29806"/>
        <dbReference type="ChEBI" id="CHEBI:30031"/>
    </reaction>
    <physiologicalReaction direction="right-to-left" evidence="11">
        <dbReference type="Rhea" id="RHEA:29325"/>
    </physiologicalReaction>
</comment>
<reference evidence="14 15" key="1">
    <citation type="submission" date="2017-02" db="EMBL/GenBank/DDBJ databases">
        <authorList>
            <person name="Peterson S.W."/>
        </authorList>
    </citation>
    <scope>NUCLEOTIDE SEQUENCE [LARGE SCALE GENOMIC DNA]</scope>
    <source>
        <strain evidence="15">type strain: NCCB 100098</strain>
    </source>
</reference>
<evidence type="ECO:0000256" key="6">
    <source>
        <dbReference type="ARBA" id="ARBA00022692"/>
    </source>
</evidence>
<dbReference type="Proteomes" id="UP000189966">
    <property type="component" value="Unassembled WGS sequence"/>
</dbReference>
<keyword evidence="5 12" id="KW-0997">Cell inner membrane</keyword>
<feature type="transmembrane region" description="Helical" evidence="13">
    <location>
        <begin position="417"/>
        <end position="436"/>
    </location>
</feature>
<evidence type="ECO:0000256" key="4">
    <source>
        <dbReference type="ARBA" id="ARBA00022475"/>
    </source>
</evidence>
<dbReference type="InterPro" id="IPR004668">
    <property type="entry name" value="Anaer_Dcu_memb_transpt"/>
</dbReference>
<sequence length="440" mass="47694">MLYLEFLFLLLVLYAGSRFGGIGLGVVSGLGLLVEVFIFRMPPTSPPITVMLIILAVVTCASILEAAGGLKYMLQIAERILRSNPKRVTIVGPLVTYVMTFMLGTGHAVYSIMPIIGDVALKNGIRPERPMAASSVASQLAITASPISAAVVYYLAQLSTITDSIHLLSILMVTVPATLGGTLLLSLYSLRRGKELADDPEYQRRLQDPVWRDQILHTTKTSLNEQLPRSAMHAVLLFVLALVTIVIVAMVPEIRTIGDAKPISMSLIIQMMMLGFGGLILLVTRTNVQKVPEGVVFKSGMVAAIAIFGIAWMSDTYFQYAMPSFKSGITAMVQDYPWTFALALFTVSVVVNSQAATARMMLPVGLAMGLNPALLIGLMPATYGYFFIPNYPSDIATVNFDVTGTTKIGKWYFNHSFMMPGLIGVISACCIGYVLAQMII</sequence>
<evidence type="ECO:0000313" key="14">
    <source>
        <dbReference type="EMBL" id="SKC32885.1"/>
    </source>
</evidence>
<dbReference type="PANTHER" id="PTHR36106">
    <property type="entry name" value="ANAEROBIC C4-DICARBOXYLATE TRANSPORTER DCUB"/>
    <property type="match status" value="1"/>
</dbReference>
<feature type="transmembrane region" description="Helical" evidence="13">
    <location>
        <begin position="364"/>
        <end position="388"/>
    </location>
</feature>
<evidence type="ECO:0000256" key="10">
    <source>
        <dbReference type="ARBA" id="ARBA00034284"/>
    </source>
</evidence>
<comment type="subcellular location">
    <subcellularLocation>
        <location evidence="1 12">Cell inner membrane</location>
        <topology evidence="1 12">Multi-pass membrane protein</topology>
    </subcellularLocation>
</comment>
<evidence type="ECO:0000256" key="13">
    <source>
        <dbReference type="SAM" id="Phobius"/>
    </source>
</evidence>
<evidence type="ECO:0000313" key="15">
    <source>
        <dbReference type="Proteomes" id="UP000189966"/>
    </source>
</evidence>
<feature type="transmembrane region" description="Helical" evidence="13">
    <location>
        <begin position="263"/>
        <end position="283"/>
    </location>
</feature>
<accession>A0A1T5I1X4</accession>
<evidence type="ECO:0000256" key="7">
    <source>
        <dbReference type="ARBA" id="ARBA00022989"/>
    </source>
</evidence>
<dbReference type="OrthoDB" id="9770910at2"/>
<evidence type="ECO:0000256" key="5">
    <source>
        <dbReference type="ARBA" id="ARBA00022519"/>
    </source>
</evidence>
<dbReference type="PANTHER" id="PTHR36106:SF3">
    <property type="entry name" value="ANAEROBIC C4-DICARBOXYLATE TRANSPORTER DCUB"/>
    <property type="match status" value="1"/>
</dbReference>
<keyword evidence="8 12" id="KW-0472">Membrane</keyword>
<feature type="transmembrane region" description="Helical" evidence="13">
    <location>
        <begin position="168"/>
        <end position="188"/>
    </location>
</feature>
<keyword evidence="4 12" id="KW-1003">Cell membrane</keyword>
<organism evidence="14 15">
    <name type="scientific">Photobacterium piscicola</name>
    <dbReference type="NCBI Taxonomy" id="1378299"/>
    <lineage>
        <taxon>Bacteria</taxon>
        <taxon>Pseudomonadati</taxon>
        <taxon>Pseudomonadota</taxon>
        <taxon>Gammaproteobacteria</taxon>
        <taxon>Vibrionales</taxon>
        <taxon>Vibrionaceae</taxon>
        <taxon>Photobacterium</taxon>
    </lineage>
</organism>
<comment type="function">
    <text evidence="12">Responsible for the transport of C4-dicarboxylates.</text>
</comment>
<feature type="transmembrane region" description="Helical" evidence="13">
    <location>
        <begin position="333"/>
        <end position="352"/>
    </location>
</feature>
<feature type="transmembrane region" description="Helical" evidence="13">
    <location>
        <begin position="6"/>
        <end position="38"/>
    </location>
</feature>
<dbReference type="EMBL" id="FUZI01000004">
    <property type="protein sequence ID" value="SKC32885.1"/>
    <property type="molecule type" value="Genomic_DNA"/>
</dbReference>
<evidence type="ECO:0000256" key="3">
    <source>
        <dbReference type="ARBA" id="ARBA00022448"/>
    </source>
</evidence>
<evidence type="ECO:0000256" key="9">
    <source>
        <dbReference type="ARBA" id="ARBA00034237"/>
    </source>
</evidence>
<gene>
    <name evidence="14" type="primary">dcuB</name>
    <name evidence="14" type="ORF">CZ809_02413</name>
</gene>
<comment type="catalytic activity">
    <reaction evidence="10">
        <text>(S)-malate(in) + succinate(out) = (S)-malate(out) + succinate(in)</text>
        <dbReference type="Rhea" id="RHEA:29327"/>
        <dbReference type="ChEBI" id="CHEBI:15589"/>
        <dbReference type="ChEBI" id="CHEBI:30031"/>
    </reaction>
    <physiologicalReaction direction="right-to-left" evidence="10">
        <dbReference type="Rhea" id="RHEA:29329"/>
    </physiologicalReaction>
</comment>
<evidence type="ECO:0000256" key="8">
    <source>
        <dbReference type="ARBA" id="ARBA00023136"/>
    </source>
</evidence>
<feature type="transmembrane region" description="Helical" evidence="13">
    <location>
        <begin position="50"/>
        <end position="74"/>
    </location>
</feature>
<dbReference type="GO" id="GO:0005886">
    <property type="term" value="C:plasma membrane"/>
    <property type="evidence" value="ECO:0007669"/>
    <property type="project" value="UniProtKB-SubCell"/>
</dbReference>
<dbReference type="PIRSF" id="PIRSF004539">
    <property type="entry name" value="C4-dicrbxl_trns"/>
    <property type="match status" value="1"/>
</dbReference>
<dbReference type="GO" id="GO:0015556">
    <property type="term" value="F:C4-dicarboxylate transmembrane transporter activity"/>
    <property type="evidence" value="ECO:0007669"/>
    <property type="project" value="InterPro"/>
</dbReference>
<dbReference type="NCBIfam" id="NF009136">
    <property type="entry name" value="PRK12489.1"/>
    <property type="match status" value="1"/>
</dbReference>
<dbReference type="AlphaFoldDB" id="A0A1T5I1X4"/>
<evidence type="ECO:0000256" key="2">
    <source>
        <dbReference type="ARBA" id="ARBA00006413"/>
    </source>
</evidence>
<protein>
    <recommendedName>
        <fullName evidence="12">C4-dicarboxylate transporter</fullName>
    </recommendedName>
</protein>
<dbReference type="NCBIfam" id="TIGR00770">
    <property type="entry name" value="Dcu"/>
    <property type="match status" value="1"/>
</dbReference>
<name>A0A1T5I1X4_9GAMM</name>
<evidence type="ECO:0000256" key="1">
    <source>
        <dbReference type="ARBA" id="ARBA00004429"/>
    </source>
</evidence>
<dbReference type="RefSeq" id="WP_080157876.1">
    <property type="nucleotide sequence ID" value="NZ_CP175534.1"/>
</dbReference>
<keyword evidence="7 13" id="KW-1133">Transmembrane helix</keyword>
<feature type="transmembrane region" description="Helical" evidence="13">
    <location>
        <begin position="230"/>
        <end position="251"/>
    </location>
</feature>
<comment type="catalytic activity">
    <reaction evidence="9">
        <text>L-aspartate(in) + succinate(out) = L-aspartate(out) + succinate(in)</text>
        <dbReference type="Rhea" id="RHEA:29343"/>
        <dbReference type="ChEBI" id="CHEBI:29991"/>
        <dbReference type="ChEBI" id="CHEBI:30031"/>
    </reaction>
    <physiologicalReaction direction="right-to-left" evidence="9">
        <dbReference type="Rhea" id="RHEA:29345"/>
    </physiologicalReaction>
</comment>
<evidence type="ECO:0000256" key="12">
    <source>
        <dbReference type="PIRNR" id="PIRNR004539"/>
    </source>
</evidence>
<keyword evidence="3 12" id="KW-0813">Transport</keyword>
<proteinExistence type="inferred from homology"/>
<dbReference type="Pfam" id="PF03605">
    <property type="entry name" value="DcuA_DcuB"/>
    <property type="match status" value="1"/>
</dbReference>
<dbReference type="NCBIfam" id="NF006927">
    <property type="entry name" value="PRK09412.1"/>
    <property type="match status" value="1"/>
</dbReference>
<feature type="transmembrane region" description="Helical" evidence="13">
    <location>
        <begin position="295"/>
        <end position="313"/>
    </location>
</feature>
<feature type="transmembrane region" description="Helical" evidence="13">
    <location>
        <begin position="94"/>
        <end position="116"/>
    </location>
</feature>
<evidence type="ECO:0000256" key="11">
    <source>
        <dbReference type="ARBA" id="ARBA00034287"/>
    </source>
</evidence>
<comment type="similarity">
    <text evidence="2 12">Belongs to the DcuA/DcuB transporter (TC 2.A.13.1) family.</text>
</comment>
<keyword evidence="6 13" id="KW-0812">Transmembrane</keyword>